<dbReference type="InterPro" id="IPR036866">
    <property type="entry name" value="RibonucZ/Hydroxyglut_hydro"/>
</dbReference>
<evidence type="ECO:0000313" key="3">
    <source>
        <dbReference type="Proteomes" id="UP001597453"/>
    </source>
</evidence>
<dbReference type="RefSeq" id="WP_390280019.1">
    <property type="nucleotide sequence ID" value="NZ_JBHUNF010000002.1"/>
</dbReference>
<accession>A0ABW5RHF8</accession>
<dbReference type="SUPFAM" id="SSF56281">
    <property type="entry name" value="Metallo-hydrolase/oxidoreductase"/>
    <property type="match status" value="1"/>
</dbReference>
<name>A0ABW5RHF8_9MICO</name>
<dbReference type="PANTHER" id="PTHR46233:SF1">
    <property type="entry name" value="CONSERVED PROTEIN"/>
    <property type="match status" value="1"/>
</dbReference>
<dbReference type="EMBL" id="JBHUNF010000002">
    <property type="protein sequence ID" value="MFD2674522.1"/>
    <property type="molecule type" value="Genomic_DNA"/>
</dbReference>
<dbReference type="Gene3D" id="3.60.15.10">
    <property type="entry name" value="Ribonuclease Z/Hydroxyacylglutathione hydrolase-like"/>
    <property type="match status" value="1"/>
</dbReference>
<keyword evidence="3" id="KW-1185">Reference proteome</keyword>
<proteinExistence type="predicted"/>
<dbReference type="Pfam" id="PF00753">
    <property type="entry name" value="Lactamase_B"/>
    <property type="match status" value="1"/>
</dbReference>
<comment type="caution">
    <text evidence="2">The sequence shown here is derived from an EMBL/GenBank/DDBJ whole genome shotgun (WGS) entry which is preliminary data.</text>
</comment>
<dbReference type="PANTHER" id="PTHR46233">
    <property type="entry name" value="HYDROXYACYLGLUTATHIONE HYDROLASE GLOC"/>
    <property type="match status" value="1"/>
</dbReference>
<protein>
    <submittedName>
        <fullName evidence="2">MBL fold metallo-hydrolase</fullName>
    </submittedName>
</protein>
<evidence type="ECO:0000313" key="2">
    <source>
        <dbReference type="EMBL" id="MFD2674522.1"/>
    </source>
</evidence>
<sequence>MSHDATAHQTSTEPTDHSLMMPTLDAFGAFEILYAEVNDFENNCYVIVDIESGETCIVDAADNAPAIVRLVDAARTRAVTAERADVHPIAIVTTHAHHDHWGALAECKQHYSVPSIAGAADAAGIPIGSDRTVVDGDTIRIGTHDITVIGLRGHTPGSIALLLEQDGEVPRLITGDSLFPGGPGKTSTDAEFTSLMDDLEARVFNKLPDDTIVYPGHGASTTLGAERPHLAEWRERGW</sequence>
<feature type="domain" description="Metallo-beta-lactamase" evidence="1">
    <location>
        <begin position="41"/>
        <end position="217"/>
    </location>
</feature>
<gene>
    <name evidence="2" type="ORF">ACFSUQ_04315</name>
</gene>
<reference evidence="3" key="1">
    <citation type="journal article" date="2019" name="Int. J. Syst. Evol. Microbiol.">
        <title>The Global Catalogue of Microorganisms (GCM) 10K type strain sequencing project: providing services to taxonomists for standard genome sequencing and annotation.</title>
        <authorList>
            <consortium name="The Broad Institute Genomics Platform"/>
            <consortium name="The Broad Institute Genome Sequencing Center for Infectious Disease"/>
            <person name="Wu L."/>
            <person name="Ma J."/>
        </authorList>
    </citation>
    <scope>NUCLEOTIDE SEQUENCE [LARGE SCALE GENOMIC DNA]</scope>
    <source>
        <strain evidence="3">TISTR 1511</strain>
    </source>
</reference>
<dbReference type="SMART" id="SM00849">
    <property type="entry name" value="Lactamase_B"/>
    <property type="match status" value="1"/>
</dbReference>
<evidence type="ECO:0000259" key="1">
    <source>
        <dbReference type="SMART" id="SM00849"/>
    </source>
</evidence>
<dbReference type="InterPro" id="IPR051453">
    <property type="entry name" value="MBL_Glyoxalase_II"/>
</dbReference>
<organism evidence="2 3">
    <name type="scientific">Gulosibacter bifidus</name>
    <dbReference type="NCBI Taxonomy" id="272239"/>
    <lineage>
        <taxon>Bacteria</taxon>
        <taxon>Bacillati</taxon>
        <taxon>Actinomycetota</taxon>
        <taxon>Actinomycetes</taxon>
        <taxon>Micrococcales</taxon>
        <taxon>Microbacteriaceae</taxon>
        <taxon>Gulosibacter</taxon>
    </lineage>
</organism>
<dbReference type="CDD" id="cd06262">
    <property type="entry name" value="metallo-hydrolase-like_MBL-fold"/>
    <property type="match status" value="1"/>
</dbReference>
<dbReference type="Proteomes" id="UP001597453">
    <property type="component" value="Unassembled WGS sequence"/>
</dbReference>
<dbReference type="InterPro" id="IPR001279">
    <property type="entry name" value="Metallo-B-lactamas"/>
</dbReference>